<dbReference type="InterPro" id="IPR005519">
    <property type="entry name" value="Acid_phosphat_B-like"/>
</dbReference>
<evidence type="ECO:0000313" key="3">
    <source>
        <dbReference type="EMBL" id="VEU64507.1"/>
    </source>
</evidence>
<keyword evidence="1 2" id="KW-0732">Signal</keyword>
<dbReference type="InterPro" id="IPR006423">
    <property type="entry name" value="Lipo_e_P4"/>
</dbReference>
<dbReference type="AlphaFoldDB" id="A0A449AHM9"/>
<protein>
    <submittedName>
        <fullName evidence="3">Outer membrane protein P4</fullName>
    </submittedName>
</protein>
<feature type="chain" id="PRO_5019020602" evidence="2">
    <location>
        <begin position="22"/>
        <end position="366"/>
    </location>
</feature>
<organism evidence="3 4">
    <name type="scientific">Mycoplasmopsis cynos</name>
    <dbReference type="NCBI Taxonomy" id="171284"/>
    <lineage>
        <taxon>Bacteria</taxon>
        <taxon>Bacillati</taxon>
        <taxon>Mycoplasmatota</taxon>
        <taxon>Mycoplasmoidales</taxon>
        <taxon>Metamycoplasmataceae</taxon>
        <taxon>Mycoplasmopsis</taxon>
    </lineage>
</organism>
<dbReference type="PANTHER" id="PTHR31284:SF10">
    <property type="entry name" value="ACID PHOSPHATASE-LIKE PROTEIN"/>
    <property type="match status" value="1"/>
</dbReference>
<dbReference type="InterPro" id="IPR036412">
    <property type="entry name" value="HAD-like_sf"/>
</dbReference>
<evidence type="ECO:0000256" key="1">
    <source>
        <dbReference type="ARBA" id="ARBA00022729"/>
    </source>
</evidence>
<dbReference type="EMBL" id="LR214986">
    <property type="protein sequence ID" value="VEU64507.1"/>
    <property type="molecule type" value="Genomic_DNA"/>
</dbReference>
<dbReference type="PROSITE" id="PS51257">
    <property type="entry name" value="PROKAR_LIPOPROTEIN"/>
    <property type="match status" value="1"/>
</dbReference>
<dbReference type="Gene3D" id="3.40.50.1000">
    <property type="entry name" value="HAD superfamily/HAD-like"/>
    <property type="match status" value="1"/>
</dbReference>
<evidence type="ECO:0000313" key="4">
    <source>
        <dbReference type="Proteomes" id="UP000289506"/>
    </source>
</evidence>
<geneLocation type="plasmid" evidence="3 4">
    <name>13</name>
</geneLocation>
<dbReference type="SFLD" id="SFLDG01125">
    <property type="entry name" value="C1.1:_Acid_Phosphatase_Like"/>
    <property type="match status" value="1"/>
</dbReference>
<dbReference type="SFLD" id="SFLDS00003">
    <property type="entry name" value="Haloacid_Dehalogenase"/>
    <property type="match status" value="1"/>
</dbReference>
<name>A0A449AHM9_9BACT</name>
<dbReference type="RefSeq" id="WP_129720474.1">
    <property type="nucleotide sequence ID" value="NZ_LR214986.1"/>
</dbReference>
<feature type="signal peptide" evidence="2">
    <location>
        <begin position="1"/>
        <end position="21"/>
    </location>
</feature>
<proteinExistence type="predicted"/>
<keyword evidence="3" id="KW-0614">Plasmid</keyword>
<dbReference type="Proteomes" id="UP000289506">
    <property type="component" value="Plasmid 13"/>
</dbReference>
<evidence type="ECO:0000256" key="2">
    <source>
        <dbReference type="SAM" id="SignalP"/>
    </source>
</evidence>
<dbReference type="InterPro" id="IPR023214">
    <property type="entry name" value="HAD_sf"/>
</dbReference>
<accession>A0A449AHM9</accession>
<reference evidence="3 4" key="1">
    <citation type="submission" date="2019-01" db="EMBL/GenBank/DDBJ databases">
        <authorList>
            <consortium name="Pathogen Informatics"/>
        </authorList>
    </citation>
    <scope>NUCLEOTIDE SEQUENCE [LARGE SCALE GENOMIC DNA]</scope>
    <source>
        <strain evidence="3 4">NCTC10142</strain>
        <plasmid evidence="4">13</plasmid>
    </source>
</reference>
<dbReference type="SUPFAM" id="SSF56784">
    <property type="entry name" value="HAD-like"/>
    <property type="match status" value="1"/>
</dbReference>
<dbReference type="PANTHER" id="PTHR31284">
    <property type="entry name" value="ACID PHOSPHATASE-LIKE PROTEIN"/>
    <property type="match status" value="1"/>
</dbReference>
<sequence length="366" mass="41974">MKKWKKVFGGLGIIASSTVITTVVACSNQKQQDDAKAVLENQRWLSNIWNTVSAEKNAMTLTQYNSAIKQFDTLVDSQSDVFDLTKVKVENEKVKISNTDNGKSIPVVFMDIDETILNNYAYQNWLVLHKQSFSSKTWDEFVKAKISKKLAGAFEFIEHVWKKGGVVFFNSNREQENQLEPTKQNLIAQGLPAKYLEKWVWWMQGVDLSKDKPWMHIKKENDKRVKTEKEERMNLVNSKKLDLSGDNQVGANNVSFKVVMRVGDNFDDFNDIASVNKSNKERNDVLKEIGPLFGNFSKEVKGIKYTKTKGIIKKENESWAEGYVLIGGNSSYGGFEKGLDKNYYKLSKEDQVKALKNAFNEWKWKD</sequence>
<dbReference type="Pfam" id="PF03767">
    <property type="entry name" value="Acid_phosphat_B"/>
    <property type="match status" value="1"/>
</dbReference>
<gene>
    <name evidence="3" type="primary">hel</name>
    <name evidence="3" type="ORF">NCTC10142_00251</name>
</gene>
<dbReference type="GO" id="GO:0009279">
    <property type="term" value="C:cell outer membrane"/>
    <property type="evidence" value="ECO:0007669"/>
    <property type="project" value="InterPro"/>
</dbReference>